<evidence type="ECO:0000259" key="9">
    <source>
        <dbReference type="PROSITE" id="PS50923"/>
    </source>
</evidence>
<dbReference type="Gene3D" id="2.10.70.10">
    <property type="entry name" value="Complement Module, domain 1"/>
    <property type="match status" value="5"/>
</dbReference>
<dbReference type="PROSITE" id="PS50835">
    <property type="entry name" value="IG_LIKE"/>
    <property type="match status" value="1"/>
</dbReference>
<keyword evidence="2" id="KW-0677">Repeat</keyword>
<keyword evidence="3 5" id="KW-1015">Disulfide bond</keyword>
<feature type="signal peptide" evidence="7">
    <location>
        <begin position="1"/>
        <end position="26"/>
    </location>
</feature>
<dbReference type="InterPro" id="IPR003599">
    <property type="entry name" value="Ig_sub"/>
</dbReference>
<name>A0ABR1ASD6_POLSC</name>
<evidence type="ECO:0000256" key="7">
    <source>
        <dbReference type="SAM" id="SignalP"/>
    </source>
</evidence>
<protein>
    <submittedName>
        <fullName evidence="10">Uncharacterized protein</fullName>
    </submittedName>
</protein>
<evidence type="ECO:0000313" key="10">
    <source>
        <dbReference type="EMBL" id="KAK6626854.1"/>
    </source>
</evidence>
<dbReference type="SMART" id="SM00032">
    <property type="entry name" value="CCP"/>
    <property type="match status" value="5"/>
</dbReference>
<evidence type="ECO:0000256" key="1">
    <source>
        <dbReference type="ARBA" id="ARBA00022659"/>
    </source>
</evidence>
<dbReference type="Gene3D" id="2.60.40.10">
    <property type="entry name" value="Immunoglobulins"/>
    <property type="match status" value="1"/>
</dbReference>
<keyword evidence="11" id="KW-1185">Reference proteome</keyword>
<proteinExistence type="predicted"/>
<feature type="domain" description="Sushi" evidence="9">
    <location>
        <begin position="342"/>
        <end position="402"/>
    </location>
</feature>
<feature type="domain" description="Ig-like" evidence="8">
    <location>
        <begin position="242"/>
        <end position="338"/>
    </location>
</feature>
<gene>
    <name evidence="10" type="ORF">RUM44_009331</name>
</gene>
<evidence type="ECO:0000259" key="8">
    <source>
        <dbReference type="PROSITE" id="PS50835"/>
    </source>
</evidence>
<evidence type="ECO:0000256" key="3">
    <source>
        <dbReference type="ARBA" id="ARBA00023157"/>
    </source>
</evidence>
<keyword evidence="7" id="KW-0732">Signal</keyword>
<feature type="chain" id="PRO_5047482125" evidence="7">
    <location>
        <begin position="27"/>
        <end position="695"/>
    </location>
</feature>
<feature type="domain" description="Sushi" evidence="9">
    <location>
        <begin position="403"/>
        <end position="461"/>
    </location>
</feature>
<evidence type="ECO:0000256" key="2">
    <source>
        <dbReference type="ARBA" id="ARBA00022737"/>
    </source>
</evidence>
<dbReference type="PROSITE" id="PS50923">
    <property type="entry name" value="SUSHI"/>
    <property type="match status" value="5"/>
</dbReference>
<dbReference type="InterPro" id="IPR000436">
    <property type="entry name" value="Sushi_SCR_CCP_dom"/>
</dbReference>
<dbReference type="PANTHER" id="PTHR19325">
    <property type="entry name" value="COMPLEMENT COMPONENT-RELATED SUSHI DOMAIN-CONTAINING"/>
    <property type="match status" value="1"/>
</dbReference>
<feature type="region of interest" description="Disordered" evidence="6">
    <location>
        <begin position="620"/>
        <end position="649"/>
    </location>
</feature>
<comment type="caution">
    <text evidence="5">Lacks conserved residue(s) required for the propagation of feature annotation.</text>
</comment>
<comment type="caution">
    <text evidence="10">The sequence shown here is derived from an EMBL/GenBank/DDBJ whole genome shotgun (WGS) entry which is preliminary data.</text>
</comment>
<evidence type="ECO:0000313" key="11">
    <source>
        <dbReference type="Proteomes" id="UP001359485"/>
    </source>
</evidence>
<dbReference type="InterPro" id="IPR007110">
    <property type="entry name" value="Ig-like_dom"/>
</dbReference>
<feature type="domain" description="Sushi" evidence="9">
    <location>
        <begin position="528"/>
        <end position="584"/>
    </location>
</feature>
<dbReference type="InterPro" id="IPR036179">
    <property type="entry name" value="Ig-like_dom_sf"/>
</dbReference>
<feature type="disulfide bond" evidence="5">
    <location>
        <begin position="496"/>
        <end position="523"/>
    </location>
</feature>
<dbReference type="EMBL" id="JAWJWF010000045">
    <property type="protein sequence ID" value="KAK6626854.1"/>
    <property type="molecule type" value="Genomic_DNA"/>
</dbReference>
<feature type="disulfide bond" evidence="5">
    <location>
        <begin position="373"/>
        <end position="400"/>
    </location>
</feature>
<dbReference type="Pfam" id="PF00084">
    <property type="entry name" value="Sushi"/>
    <property type="match status" value="4"/>
</dbReference>
<feature type="disulfide bond" evidence="5">
    <location>
        <begin position="555"/>
        <end position="582"/>
    </location>
</feature>
<evidence type="ECO:0000256" key="6">
    <source>
        <dbReference type="SAM" id="MobiDB-lite"/>
    </source>
</evidence>
<dbReference type="InterPro" id="IPR035976">
    <property type="entry name" value="Sushi/SCR/CCP_sf"/>
</dbReference>
<sequence>MSFKCSPFTSLIILFGFLNFAGLSKSANLNLGYPRCYKICSGVWFMTIRNALEQLVQLIKLPSHSESLVVCPPAFHKRTKTRECPYPVLRQNGSEMAIDVVRFLSGIAEVKFNGAFDKVGSKRYCKIKCISGEWVGPLCLLDGEKGPGPNNTKEGKFHPVLRSCNTNIFQSKFIVSHRNRTVWEARNLSHNSVVQVRCQQFGVYKLIGDAHLICHNGVWKHRIPTCIATTSLTNFTDDSAPPSVLAKVTSGSASIEPTGELAVYPGSTVHLECLYLRSSGEPEWSWTSTYRTYTTGWSIDPEERQWKFRLSIFYIKPQDTGIYTCSTPKGLTNSIILNVIEVHCDVEKVLTNDPNVLIQIQGSRLGQSATYKCREGFKLNGVATITCQASGVWSGYAPQCVPIVCPELQVQNSSLKLVKQDFGFGGTATFQCPPGQKLVGVATLVCLLTGEWSGKMPTCKEVFCAPPLIPQNGRLKYDNDSVASSFRAGSELAFTCKGSYKIVGKENIKCQESGVWSNPPPFCKAYCRKPEDPPQGTFGPRKTEYDVGDRISLICYRGYEQSSKVRPKCMKNGTWSDVGLECRPKKTFRLTDRKKTDNVIVIEKPVTRIATTTTTITMTPTTTTSTTTTTTSTTTTTTTTEVTTQQPRHTEDISVGATTEVLWENFDDYNVTEHQGNDNDTEFFYIVDEQPSLQA</sequence>
<evidence type="ECO:0000256" key="4">
    <source>
        <dbReference type="ARBA" id="ARBA00023180"/>
    </source>
</evidence>
<dbReference type="SUPFAM" id="SSF57535">
    <property type="entry name" value="Complement control module/SCR domain"/>
    <property type="match status" value="5"/>
</dbReference>
<dbReference type="CDD" id="cd00033">
    <property type="entry name" value="CCP"/>
    <property type="match status" value="4"/>
</dbReference>
<dbReference type="InterPro" id="IPR013783">
    <property type="entry name" value="Ig-like_fold"/>
</dbReference>
<evidence type="ECO:0000256" key="5">
    <source>
        <dbReference type="PROSITE-ProRule" id="PRU00302"/>
    </source>
</evidence>
<feature type="disulfide bond" evidence="5">
    <location>
        <begin position="432"/>
        <end position="459"/>
    </location>
</feature>
<dbReference type="SUPFAM" id="SSF48726">
    <property type="entry name" value="Immunoglobulin"/>
    <property type="match status" value="1"/>
</dbReference>
<keyword evidence="4" id="KW-0325">Glycoprotein</keyword>
<reference evidence="10 11" key="1">
    <citation type="submission" date="2023-09" db="EMBL/GenBank/DDBJ databases">
        <title>Genomes of two closely related lineages of the louse Polyplax serrata with different host specificities.</title>
        <authorList>
            <person name="Martinu J."/>
            <person name="Tarabai H."/>
            <person name="Stefka J."/>
            <person name="Hypsa V."/>
        </authorList>
    </citation>
    <scope>NUCLEOTIDE SEQUENCE [LARGE SCALE GENOMIC DNA]</scope>
    <source>
        <strain evidence="10">98ZLc_SE</strain>
    </source>
</reference>
<keyword evidence="1 5" id="KW-0768">Sushi</keyword>
<accession>A0ABR1ASD6</accession>
<dbReference type="Proteomes" id="UP001359485">
    <property type="component" value="Unassembled WGS sequence"/>
</dbReference>
<dbReference type="InterPro" id="IPR050350">
    <property type="entry name" value="Compl-Cell_Adhes-Reg"/>
</dbReference>
<feature type="disulfide bond" evidence="5">
    <location>
        <begin position="344"/>
        <end position="387"/>
    </location>
</feature>
<organism evidence="10 11">
    <name type="scientific">Polyplax serrata</name>
    <name type="common">Common mouse louse</name>
    <dbReference type="NCBI Taxonomy" id="468196"/>
    <lineage>
        <taxon>Eukaryota</taxon>
        <taxon>Metazoa</taxon>
        <taxon>Ecdysozoa</taxon>
        <taxon>Arthropoda</taxon>
        <taxon>Hexapoda</taxon>
        <taxon>Insecta</taxon>
        <taxon>Pterygota</taxon>
        <taxon>Neoptera</taxon>
        <taxon>Paraneoptera</taxon>
        <taxon>Psocodea</taxon>
        <taxon>Troctomorpha</taxon>
        <taxon>Phthiraptera</taxon>
        <taxon>Anoplura</taxon>
        <taxon>Polyplacidae</taxon>
        <taxon>Polyplax</taxon>
    </lineage>
</organism>
<feature type="domain" description="Sushi" evidence="9">
    <location>
        <begin position="462"/>
        <end position="525"/>
    </location>
</feature>
<dbReference type="PANTHER" id="PTHR19325:SF575">
    <property type="entry name" value="LOCOMOTION-RELATED PROTEIN HIKARU GENKI"/>
    <property type="match status" value="1"/>
</dbReference>
<feature type="compositionally biased region" description="Low complexity" evidence="6">
    <location>
        <begin position="620"/>
        <end position="644"/>
    </location>
</feature>
<dbReference type="SMART" id="SM00409">
    <property type="entry name" value="IG"/>
    <property type="match status" value="1"/>
</dbReference>
<feature type="domain" description="Sushi" evidence="9">
    <location>
        <begin position="162"/>
        <end position="228"/>
    </location>
</feature>